<dbReference type="WBParaSite" id="Hba_17424">
    <property type="protein sequence ID" value="Hba_17424"/>
    <property type="gene ID" value="Hba_17424"/>
</dbReference>
<organism evidence="5 6">
    <name type="scientific">Heterorhabditis bacteriophora</name>
    <name type="common">Entomopathogenic nematode worm</name>
    <dbReference type="NCBI Taxonomy" id="37862"/>
    <lineage>
        <taxon>Eukaryota</taxon>
        <taxon>Metazoa</taxon>
        <taxon>Ecdysozoa</taxon>
        <taxon>Nematoda</taxon>
        <taxon>Chromadorea</taxon>
        <taxon>Rhabditida</taxon>
        <taxon>Rhabditina</taxon>
        <taxon>Rhabditomorpha</taxon>
        <taxon>Strongyloidea</taxon>
        <taxon>Heterorhabditidae</taxon>
        <taxon>Heterorhabditis</taxon>
    </lineage>
</organism>
<dbReference type="GO" id="GO:0042626">
    <property type="term" value="F:ATPase-coupled transmembrane transporter activity"/>
    <property type="evidence" value="ECO:0007669"/>
    <property type="project" value="TreeGrafter"/>
</dbReference>
<dbReference type="Gene3D" id="3.40.50.300">
    <property type="entry name" value="P-loop containing nucleotide triphosphate hydrolases"/>
    <property type="match status" value="2"/>
</dbReference>
<accession>A0A1I7XIU9</accession>
<dbReference type="InterPro" id="IPR050173">
    <property type="entry name" value="ABC_transporter_C-like"/>
</dbReference>
<keyword evidence="3" id="KW-1133">Transmembrane helix</keyword>
<dbReference type="Proteomes" id="UP000095283">
    <property type="component" value="Unplaced"/>
</dbReference>
<evidence type="ECO:0000259" key="4">
    <source>
        <dbReference type="PROSITE" id="PS50893"/>
    </source>
</evidence>
<keyword evidence="3" id="KW-0472">Membrane</keyword>
<evidence type="ECO:0000313" key="6">
    <source>
        <dbReference type="WBParaSite" id="Hba_17424"/>
    </source>
</evidence>
<proteinExistence type="predicted"/>
<dbReference type="InterPro" id="IPR027417">
    <property type="entry name" value="P-loop_NTPase"/>
</dbReference>
<reference evidence="6" key="1">
    <citation type="submission" date="2016-11" db="UniProtKB">
        <authorList>
            <consortium name="WormBaseParasite"/>
        </authorList>
    </citation>
    <scope>IDENTIFICATION</scope>
</reference>
<evidence type="ECO:0000313" key="5">
    <source>
        <dbReference type="Proteomes" id="UP000095283"/>
    </source>
</evidence>
<dbReference type="SUPFAM" id="SSF52540">
    <property type="entry name" value="P-loop containing nucleoside triphosphate hydrolases"/>
    <property type="match status" value="1"/>
</dbReference>
<dbReference type="Pfam" id="PF00005">
    <property type="entry name" value="ABC_tran"/>
    <property type="match status" value="1"/>
</dbReference>
<dbReference type="PANTHER" id="PTHR24223:SF343">
    <property type="entry name" value="CYSTIC FIBROSIS TRANSMEMBRANE CONDUCTANCE REGULATOR HOMOLOG"/>
    <property type="match status" value="1"/>
</dbReference>
<dbReference type="GO" id="GO:0016887">
    <property type="term" value="F:ATP hydrolysis activity"/>
    <property type="evidence" value="ECO:0007669"/>
    <property type="project" value="InterPro"/>
</dbReference>
<evidence type="ECO:0000256" key="1">
    <source>
        <dbReference type="ARBA" id="ARBA00022741"/>
    </source>
</evidence>
<feature type="domain" description="ABC transporter" evidence="4">
    <location>
        <begin position="75"/>
        <end position="281"/>
    </location>
</feature>
<keyword evidence="5" id="KW-1185">Reference proteome</keyword>
<keyword evidence="2" id="KW-0067">ATP-binding</keyword>
<dbReference type="GO" id="GO:0016020">
    <property type="term" value="C:membrane"/>
    <property type="evidence" value="ECO:0007669"/>
    <property type="project" value="TreeGrafter"/>
</dbReference>
<feature type="transmembrane region" description="Helical" evidence="3">
    <location>
        <begin position="26"/>
        <end position="49"/>
    </location>
</feature>
<evidence type="ECO:0000256" key="2">
    <source>
        <dbReference type="ARBA" id="ARBA00022840"/>
    </source>
</evidence>
<protein>
    <submittedName>
        <fullName evidence="6">ABC transporter domain-containing protein</fullName>
    </submittedName>
</protein>
<keyword evidence="3" id="KW-0812">Transmembrane</keyword>
<sequence>MQLYQLADLDVIDLQLPVNLRLVIDALINIGMVVTLISVTMPVFIFFIVPFTAGYIIILGPWTSEYPLIDAWPHTGRIDICKYALNYGKDKINALRNISLSINGGEKIAVVGRTGSGKSSLAIALLRLIEPTNGTIRIDGVDITELGLHELRARITIIPQDPILFSSTLRFNLDPFNQFADSDIWISLEACQLKEIISKQKEGLLWSIEESGKEIRITEELVYQVVRDNFKQSTTITFAHRLETIKDCDRVLVVDNGEMVEFDTPGNLLSKPDSLYRKMVMQSKS</sequence>
<dbReference type="PANTHER" id="PTHR24223">
    <property type="entry name" value="ATP-BINDING CASSETTE SUB-FAMILY C"/>
    <property type="match status" value="1"/>
</dbReference>
<evidence type="ECO:0000256" key="3">
    <source>
        <dbReference type="SAM" id="Phobius"/>
    </source>
</evidence>
<dbReference type="AlphaFoldDB" id="A0A1I7XIU9"/>
<dbReference type="GO" id="GO:0005524">
    <property type="term" value="F:ATP binding"/>
    <property type="evidence" value="ECO:0007669"/>
    <property type="project" value="UniProtKB-KW"/>
</dbReference>
<keyword evidence="1" id="KW-0547">Nucleotide-binding</keyword>
<dbReference type="PROSITE" id="PS50893">
    <property type="entry name" value="ABC_TRANSPORTER_2"/>
    <property type="match status" value="1"/>
</dbReference>
<dbReference type="InterPro" id="IPR003439">
    <property type="entry name" value="ABC_transporter-like_ATP-bd"/>
</dbReference>
<name>A0A1I7XIU9_HETBA</name>